<dbReference type="RefSeq" id="WP_029095074.1">
    <property type="nucleotide sequence ID" value="NZ_CAADJA010000002.1"/>
</dbReference>
<dbReference type="PANTHER" id="PTHR30537:SF31">
    <property type="entry name" value="TRANSCRIPTIONAL REGULATOR, LYSR FAMILY"/>
    <property type="match status" value="1"/>
</dbReference>
<evidence type="ECO:0000256" key="4">
    <source>
        <dbReference type="ARBA" id="ARBA00023163"/>
    </source>
</evidence>
<evidence type="ECO:0000313" key="6">
    <source>
        <dbReference type="EMBL" id="PHI28742.1"/>
    </source>
</evidence>
<comment type="similarity">
    <text evidence="1">Belongs to the LysR transcriptional regulatory family.</text>
</comment>
<dbReference type="InterPro" id="IPR058163">
    <property type="entry name" value="LysR-type_TF_proteobact-type"/>
</dbReference>
<evidence type="ECO:0000313" key="9">
    <source>
        <dbReference type="Proteomes" id="UP000373449"/>
    </source>
</evidence>
<keyword evidence="2" id="KW-0805">Transcription regulation</keyword>
<organism evidence="6 8">
    <name type="scientific">Budvicia aquatica</name>
    <dbReference type="NCBI Taxonomy" id="82979"/>
    <lineage>
        <taxon>Bacteria</taxon>
        <taxon>Pseudomonadati</taxon>
        <taxon>Pseudomonadota</taxon>
        <taxon>Gammaproteobacteria</taxon>
        <taxon>Enterobacterales</taxon>
        <taxon>Budviciaceae</taxon>
        <taxon>Budvicia</taxon>
    </lineage>
</organism>
<evidence type="ECO:0000256" key="3">
    <source>
        <dbReference type="ARBA" id="ARBA00023125"/>
    </source>
</evidence>
<dbReference type="InterPro" id="IPR036388">
    <property type="entry name" value="WH-like_DNA-bd_sf"/>
</dbReference>
<evidence type="ECO:0000259" key="5">
    <source>
        <dbReference type="PROSITE" id="PS50931"/>
    </source>
</evidence>
<evidence type="ECO:0000256" key="2">
    <source>
        <dbReference type="ARBA" id="ARBA00023015"/>
    </source>
</evidence>
<dbReference type="OrthoDB" id="5671700at2"/>
<dbReference type="InterPro" id="IPR036390">
    <property type="entry name" value="WH_DNA-bd_sf"/>
</dbReference>
<dbReference type="Pfam" id="PF03466">
    <property type="entry name" value="LysR_substrate"/>
    <property type="match status" value="1"/>
</dbReference>
<dbReference type="GO" id="GO:0043565">
    <property type="term" value="F:sequence-specific DNA binding"/>
    <property type="evidence" value="ECO:0007669"/>
    <property type="project" value="TreeGrafter"/>
</dbReference>
<evidence type="ECO:0000313" key="7">
    <source>
        <dbReference type="EMBL" id="VFS46789.1"/>
    </source>
</evidence>
<dbReference type="Proteomes" id="UP000224974">
    <property type="component" value="Unassembled WGS sequence"/>
</dbReference>
<dbReference type="GO" id="GO:0006351">
    <property type="term" value="P:DNA-templated transcription"/>
    <property type="evidence" value="ECO:0007669"/>
    <property type="project" value="TreeGrafter"/>
</dbReference>
<reference evidence="8" key="2">
    <citation type="submission" date="2017-09" db="EMBL/GenBank/DDBJ databases">
        <title>FDA dAtabase for Regulatory Grade micrObial Sequences (FDA-ARGOS): Supporting development and validation of Infectious Disease Dx tests.</title>
        <authorList>
            <person name="Minogue T."/>
            <person name="Wolcott M."/>
            <person name="Wasieloski L."/>
            <person name="Aguilar W."/>
            <person name="Moore D."/>
            <person name="Tallon L."/>
            <person name="Sadzewicz L."/>
            <person name="Ott S."/>
            <person name="Zhao X."/>
            <person name="Nagaraj S."/>
            <person name="Vavikolanu K."/>
            <person name="Aluvathingal J."/>
            <person name="Nadendla S."/>
            <person name="Sichtig H."/>
        </authorList>
    </citation>
    <scope>NUCLEOTIDE SEQUENCE [LARGE SCALE GENOMIC DNA]</scope>
    <source>
        <strain evidence="8">FDAARGOS_387</strain>
    </source>
</reference>
<dbReference type="Proteomes" id="UP000373449">
    <property type="component" value="Unassembled WGS sequence"/>
</dbReference>
<dbReference type="Gene3D" id="3.40.190.290">
    <property type="match status" value="1"/>
</dbReference>
<dbReference type="PROSITE" id="PS50931">
    <property type="entry name" value="HTH_LYSR"/>
    <property type="match status" value="1"/>
</dbReference>
<keyword evidence="4" id="KW-0804">Transcription</keyword>
<sequence length="309" mass="34530">MYDLNDLYFYVQVVKHAGFAPAGRALNMPKSKLSRRISQLEERIGVRLINRSTRRFVVTEIGQIYYQHCEAMLMQAEAAQDAIDITRSEPQGSVRLSCPTGMLNFQVARLLPGYMKKYPKVKIYLESTDRTVDVLKEGFDMAIRVRFPPLEDSDLVMKVLSSSPQQLVASPELAAKYGNCILPGDLRGIPTLDWGWSQNEHQWCLEGPDGATALIPHSPCLVTDDMVTLREAALAGIGVVQLPLLIVHRDISAGTLVPVVPSWRPRAGIVHVVFPSRRGLLPSVRSFLDYLSESFGELDFTEQDAQSHH</sequence>
<reference evidence="6" key="1">
    <citation type="submission" date="2017-09" db="EMBL/GenBank/DDBJ databases">
        <title>FDA dAtabase for Regulatory Grade micrObial Sequences (FDA-ARGOS): Supporting development and validation of Infectious Disease Dx tests.</title>
        <authorList>
            <person name="Minogue T."/>
            <person name="Wolcott M."/>
            <person name="Wasieloski L."/>
            <person name="Aguilar W."/>
            <person name="Moore D."/>
            <person name="Tallon L.J."/>
            <person name="Sadzewicz L."/>
            <person name="Ott S."/>
            <person name="Zhao X."/>
            <person name="Nagaraj S."/>
            <person name="Vavikolanu K."/>
            <person name="Aluvathingal J."/>
            <person name="Nadendla S."/>
            <person name="Sichtig H."/>
        </authorList>
    </citation>
    <scope>NUCLEOTIDE SEQUENCE</scope>
    <source>
        <strain evidence="6">FDAARGOS_387</strain>
    </source>
</reference>
<gene>
    <name evidence="7" type="primary">dmlR_6</name>
    <name evidence="6" type="ORF">CRN84_05135</name>
    <name evidence="7" type="ORF">NCTC12282_01719</name>
</gene>
<accession>A0A2C6DK81</accession>
<dbReference type="STRING" id="1111728.GCA_000427805_02371"/>
<keyword evidence="8" id="KW-1185">Reference proteome</keyword>
<dbReference type="GO" id="GO:0003700">
    <property type="term" value="F:DNA-binding transcription factor activity"/>
    <property type="evidence" value="ECO:0007669"/>
    <property type="project" value="InterPro"/>
</dbReference>
<dbReference type="AlphaFoldDB" id="A0A2C6DK81"/>
<evidence type="ECO:0000256" key="1">
    <source>
        <dbReference type="ARBA" id="ARBA00009437"/>
    </source>
</evidence>
<dbReference type="EMBL" id="CAADJA010000002">
    <property type="protein sequence ID" value="VFS46789.1"/>
    <property type="molecule type" value="Genomic_DNA"/>
</dbReference>
<dbReference type="SUPFAM" id="SSF53850">
    <property type="entry name" value="Periplasmic binding protein-like II"/>
    <property type="match status" value="1"/>
</dbReference>
<protein>
    <submittedName>
        <fullName evidence="7">D-malate degradation protein R</fullName>
    </submittedName>
    <submittedName>
        <fullName evidence="6">LysR family transcriptional regulator</fullName>
    </submittedName>
</protein>
<proteinExistence type="inferred from homology"/>
<dbReference type="InterPro" id="IPR000847">
    <property type="entry name" value="LysR_HTH_N"/>
</dbReference>
<evidence type="ECO:0000313" key="8">
    <source>
        <dbReference type="Proteomes" id="UP000224974"/>
    </source>
</evidence>
<dbReference type="FunFam" id="1.10.10.10:FF:000001">
    <property type="entry name" value="LysR family transcriptional regulator"/>
    <property type="match status" value="1"/>
</dbReference>
<dbReference type="PANTHER" id="PTHR30537">
    <property type="entry name" value="HTH-TYPE TRANSCRIPTIONAL REGULATOR"/>
    <property type="match status" value="1"/>
</dbReference>
<keyword evidence="3" id="KW-0238">DNA-binding</keyword>
<dbReference type="InterPro" id="IPR005119">
    <property type="entry name" value="LysR_subst-bd"/>
</dbReference>
<dbReference type="EMBL" id="PDDX01000001">
    <property type="protein sequence ID" value="PHI28742.1"/>
    <property type="molecule type" value="Genomic_DNA"/>
</dbReference>
<dbReference type="Gene3D" id="1.10.10.10">
    <property type="entry name" value="Winged helix-like DNA-binding domain superfamily/Winged helix DNA-binding domain"/>
    <property type="match status" value="1"/>
</dbReference>
<dbReference type="SUPFAM" id="SSF46785">
    <property type="entry name" value="Winged helix' DNA-binding domain"/>
    <property type="match status" value="1"/>
</dbReference>
<feature type="domain" description="HTH lysR-type" evidence="5">
    <location>
        <begin position="1"/>
        <end position="59"/>
    </location>
</feature>
<reference evidence="7 9" key="3">
    <citation type="submission" date="2019-03" db="EMBL/GenBank/DDBJ databases">
        <authorList>
            <consortium name="Pathogen Informatics"/>
        </authorList>
    </citation>
    <scope>NUCLEOTIDE SEQUENCE [LARGE SCALE GENOMIC DNA]</scope>
    <source>
        <strain evidence="7 9">NCTC12282</strain>
    </source>
</reference>
<dbReference type="CDD" id="cd08473">
    <property type="entry name" value="PBP2_CrgA_like_4"/>
    <property type="match status" value="1"/>
</dbReference>
<name>A0A2C6DK81_9GAMM</name>
<dbReference type="Pfam" id="PF00126">
    <property type="entry name" value="HTH_1"/>
    <property type="match status" value="1"/>
</dbReference>